<evidence type="ECO:0000313" key="2">
    <source>
        <dbReference type="Proteomes" id="UP000499080"/>
    </source>
</evidence>
<keyword evidence="2" id="KW-1185">Reference proteome</keyword>
<gene>
    <name evidence="1" type="ORF">AVEN_22272_1</name>
</gene>
<dbReference type="AlphaFoldDB" id="A0A4Y2HUU0"/>
<accession>A0A4Y2HUU0</accession>
<proteinExistence type="predicted"/>
<reference evidence="1 2" key="1">
    <citation type="journal article" date="2019" name="Sci. Rep.">
        <title>Orb-weaving spider Araneus ventricosus genome elucidates the spidroin gene catalogue.</title>
        <authorList>
            <person name="Kono N."/>
            <person name="Nakamura H."/>
            <person name="Ohtoshi R."/>
            <person name="Moran D.A.P."/>
            <person name="Shinohara A."/>
            <person name="Yoshida Y."/>
            <person name="Fujiwara M."/>
            <person name="Mori M."/>
            <person name="Tomita M."/>
            <person name="Arakawa K."/>
        </authorList>
    </citation>
    <scope>NUCLEOTIDE SEQUENCE [LARGE SCALE GENOMIC DNA]</scope>
</reference>
<name>A0A4Y2HUU0_ARAVE</name>
<organism evidence="1 2">
    <name type="scientific">Araneus ventricosus</name>
    <name type="common">Orbweaver spider</name>
    <name type="synonym">Epeira ventricosa</name>
    <dbReference type="NCBI Taxonomy" id="182803"/>
    <lineage>
        <taxon>Eukaryota</taxon>
        <taxon>Metazoa</taxon>
        <taxon>Ecdysozoa</taxon>
        <taxon>Arthropoda</taxon>
        <taxon>Chelicerata</taxon>
        <taxon>Arachnida</taxon>
        <taxon>Araneae</taxon>
        <taxon>Araneomorphae</taxon>
        <taxon>Entelegynae</taxon>
        <taxon>Araneoidea</taxon>
        <taxon>Araneidae</taxon>
        <taxon>Araneus</taxon>
    </lineage>
</organism>
<dbReference type="Proteomes" id="UP000499080">
    <property type="component" value="Unassembled WGS sequence"/>
</dbReference>
<comment type="caution">
    <text evidence="1">The sequence shown here is derived from an EMBL/GenBank/DDBJ whole genome shotgun (WGS) entry which is preliminary data.</text>
</comment>
<protein>
    <submittedName>
        <fullName evidence="1">Uncharacterized protein</fullName>
    </submittedName>
</protein>
<evidence type="ECO:0000313" key="1">
    <source>
        <dbReference type="EMBL" id="GBM68799.1"/>
    </source>
</evidence>
<dbReference type="EMBL" id="BGPR01002163">
    <property type="protein sequence ID" value="GBM68799.1"/>
    <property type="molecule type" value="Genomic_DNA"/>
</dbReference>
<sequence>MRELLDVKGLFWYPAVGWGSLFPHVNNWKSDVSCPNRGYQNRPLPYVGREPKRLPAGGTEFGDGGCQLRCRPRHLTAGSKSLQNSPRCFKAGR</sequence>